<evidence type="ECO:0000256" key="2">
    <source>
        <dbReference type="SAM" id="SignalP"/>
    </source>
</evidence>
<gene>
    <name evidence="3" type="ORF">BCR38DRAFT_307268</name>
</gene>
<feature type="non-terminal residue" evidence="3">
    <location>
        <position position="218"/>
    </location>
</feature>
<sequence>WALMLLVTALPTSQVIASYTSAYMAAPREITAFIDAVDFSIEENESYDRDVSSVPRLEDKVRLGRLLREIQKGSDDLRENLNRLMISQGGTSLQTSTRILWAAHRKELGERVRRLDLLRMRFLVVYMGIVATTERESHNEKATPTDAEKMVLHRDAPRPGFLRSLSRHKPPTRRLTTQAIGHSEKTEPPHRIGWMGVVAELQRSPLMHKRRASVESSM</sequence>
<dbReference type="OrthoDB" id="3757673at2759"/>
<feature type="region of interest" description="Disordered" evidence="1">
    <location>
        <begin position="160"/>
        <end position="189"/>
    </location>
</feature>
<comment type="caution">
    <text evidence="3">The sequence shown here is derived from an EMBL/GenBank/DDBJ whole genome shotgun (WGS) entry which is preliminary data.</text>
</comment>
<dbReference type="Proteomes" id="UP000193689">
    <property type="component" value="Unassembled WGS sequence"/>
</dbReference>
<organism evidence="3 4">
    <name type="scientific">Pseudomassariella vexata</name>
    <dbReference type="NCBI Taxonomy" id="1141098"/>
    <lineage>
        <taxon>Eukaryota</taxon>
        <taxon>Fungi</taxon>
        <taxon>Dikarya</taxon>
        <taxon>Ascomycota</taxon>
        <taxon>Pezizomycotina</taxon>
        <taxon>Sordariomycetes</taxon>
        <taxon>Xylariomycetidae</taxon>
        <taxon>Amphisphaeriales</taxon>
        <taxon>Pseudomassariaceae</taxon>
        <taxon>Pseudomassariella</taxon>
    </lineage>
</organism>
<evidence type="ECO:0000256" key="1">
    <source>
        <dbReference type="SAM" id="MobiDB-lite"/>
    </source>
</evidence>
<keyword evidence="4" id="KW-1185">Reference proteome</keyword>
<dbReference type="EMBL" id="MCFJ01000013">
    <property type="protein sequence ID" value="ORY59513.1"/>
    <property type="molecule type" value="Genomic_DNA"/>
</dbReference>
<accession>A0A1Y2DJT4</accession>
<feature type="signal peptide" evidence="2">
    <location>
        <begin position="1"/>
        <end position="17"/>
    </location>
</feature>
<proteinExistence type="predicted"/>
<dbReference type="RefSeq" id="XP_040712087.1">
    <property type="nucleotide sequence ID" value="XM_040854626.1"/>
</dbReference>
<evidence type="ECO:0000313" key="3">
    <source>
        <dbReference type="EMBL" id="ORY59513.1"/>
    </source>
</evidence>
<dbReference type="AlphaFoldDB" id="A0A1Y2DJT4"/>
<protein>
    <submittedName>
        <fullName evidence="3">Uncharacterized protein</fullName>
    </submittedName>
</protein>
<feature type="non-terminal residue" evidence="3">
    <location>
        <position position="1"/>
    </location>
</feature>
<dbReference type="GeneID" id="63770838"/>
<evidence type="ECO:0000313" key="4">
    <source>
        <dbReference type="Proteomes" id="UP000193689"/>
    </source>
</evidence>
<feature type="chain" id="PRO_5012847425" evidence="2">
    <location>
        <begin position="18"/>
        <end position="218"/>
    </location>
</feature>
<dbReference type="InParanoid" id="A0A1Y2DJT4"/>
<reference evidence="3 4" key="1">
    <citation type="submission" date="2016-07" db="EMBL/GenBank/DDBJ databases">
        <title>Pervasive Adenine N6-methylation of Active Genes in Fungi.</title>
        <authorList>
            <consortium name="DOE Joint Genome Institute"/>
            <person name="Mondo S.J."/>
            <person name="Dannebaum R.O."/>
            <person name="Kuo R.C."/>
            <person name="Labutti K."/>
            <person name="Haridas S."/>
            <person name="Kuo A."/>
            <person name="Salamov A."/>
            <person name="Ahrendt S.R."/>
            <person name="Lipzen A."/>
            <person name="Sullivan W."/>
            <person name="Andreopoulos W.B."/>
            <person name="Clum A."/>
            <person name="Lindquist E."/>
            <person name="Daum C."/>
            <person name="Ramamoorthy G.K."/>
            <person name="Gryganskyi A."/>
            <person name="Culley D."/>
            <person name="Magnuson J.K."/>
            <person name="James T.Y."/>
            <person name="O'Malley M.A."/>
            <person name="Stajich J.E."/>
            <person name="Spatafora J.W."/>
            <person name="Visel A."/>
            <person name="Grigoriev I.V."/>
        </authorList>
    </citation>
    <scope>NUCLEOTIDE SEQUENCE [LARGE SCALE GENOMIC DNA]</scope>
    <source>
        <strain evidence="3 4">CBS 129021</strain>
    </source>
</reference>
<keyword evidence="2" id="KW-0732">Signal</keyword>
<name>A0A1Y2DJT4_9PEZI</name>
<dbReference type="STRING" id="1141098.A0A1Y2DJT4"/>